<dbReference type="PANTHER" id="PTHR30250:SF11">
    <property type="entry name" value="O-ANTIGEN TRANSPORTER-RELATED"/>
    <property type="match status" value="1"/>
</dbReference>
<protein>
    <submittedName>
        <fullName evidence="7">Lipopolysaccharide biosynthesis protein</fullName>
    </submittedName>
</protein>
<evidence type="ECO:0000256" key="1">
    <source>
        <dbReference type="ARBA" id="ARBA00004651"/>
    </source>
</evidence>
<evidence type="ECO:0000256" key="5">
    <source>
        <dbReference type="ARBA" id="ARBA00023136"/>
    </source>
</evidence>
<sequence length="468" mass="53948">MFKKVISHSLIYGLGPFVPKIIGLLMLPIFTKVLTTEDYGVQSLMNSSVALIGVLAMLGLQLPLSNAFYHHTNHYKIKWGQFYGFLNIWMIFYSILLALVIYFVIPDEARDNLEWIIILNIVPIVCFGPADVLGQMYYQLNQKPKQVVIRTIAISFITISLNYYTIVILNLHYMGWFIANCLSMLLLHFSYWYPLHYKLKIKPIYKFKKKTILKGLSISIPMIPHFYSGFLLGSADSLLLKFFLISTAQIGYYGFAASFGGLMALVVGAINTAASPIISEQIKQKKYNDVRNLTWGVQFFLLVISSVGCIWLKEIFVLMINNDELKTAYFLSAVFIMCHNYRPMYFGISTVLFYREKTKNLWKVTFGAGIFCILLNILLIPHYGIKVPAFVLFISYLIMGYGTFFLNDYKEIAITNFRPVIWFFLTIICLIIVLLVIDLNVLYKIFITLLFLSSLIVYWFKILKIDKI</sequence>
<proteinExistence type="predicted"/>
<feature type="transmembrane region" description="Helical" evidence="6">
    <location>
        <begin position="12"/>
        <end position="30"/>
    </location>
</feature>
<feature type="transmembrane region" description="Helical" evidence="6">
    <location>
        <begin position="82"/>
        <end position="105"/>
    </location>
</feature>
<accession>A0ABX7Q8V6</accession>
<feature type="transmembrane region" description="Helical" evidence="6">
    <location>
        <begin position="173"/>
        <end position="192"/>
    </location>
</feature>
<dbReference type="InterPro" id="IPR050833">
    <property type="entry name" value="Poly_Biosynth_Transport"/>
</dbReference>
<feature type="transmembrane region" description="Helical" evidence="6">
    <location>
        <begin position="212"/>
        <end position="232"/>
    </location>
</feature>
<evidence type="ECO:0000256" key="4">
    <source>
        <dbReference type="ARBA" id="ARBA00022989"/>
    </source>
</evidence>
<keyword evidence="2" id="KW-1003">Cell membrane</keyword>
<feature type="transmembrane region" description="Helical" evidence="6">
    <location>
        <begin position="117"/>
        <end position="138"/>
    </location>
</feature>
<feature type="transmembrane region" description="Helical" evidence="6">
    <location>
        <begin position="147"/>
        <end position="167"/>
    </location>
</feature>
<feature type="transmembrane region" description="Helical" evidence="6">
    <location>
        <begin position="50"/>
        <end position="70"/>
    </location>
</feature>
<feature type="transmembrane region" description="Helical" evidence="6">
    <location>
        <begin position="295"/>
        <end position="316"/>
    </location>
</feature>
<feature type="transmembrane region" description="Helical" evidence="6">
    <location>
        <begin position="387"/>
        <end position="407"/>
    </location>
</feature>
<dbReference type="PANTHER" id="PTHR30250">
    <property type="entry name" value="PST FAMILY PREDICTED COLANIC ACID TRANSPORTER"/>
    <property type="match status" value="1"/>
</dbReference>
<evidence type="ECO:0000313" key="8">
    <source>
        <dbReference type="Proteomes" id="UP000663440"/>
    </source>
</evidence>
<feature type="transmembrane region" description="Helical" evidence="6">
    <location>
        <begin position="443"/>
        <end position="460"/>
    </location>
</feature>
<evidence type="ECO:0000313" key="7">
    <source>
        <dbReference type="EMBL" id="QSW87455.1"/>
    </source>
</evidence>
<feature type="transmembrane region" description="Helical" evidence="6">
    <location>
        <begin position="419"/>
        <end position="437"/>
    </location>
</feature>
<keyword evidence="4 6" id="KW-1133">Transmembrane helix</keyword>
<name>A0ABX7Q8V6_9FLAO</name>
<evidence type="ECO:0000256" key="6">
    <source>
        <dbReference type="SAM" id="Phobius"/>
    </source>
</evidence>
<comment type="subcellular location">
    <subcellularLocation>
        <location evidence="1">Cell membrane</location>
        <topology evidence="1">Multi-pass membrane protein</topology>
    </subcellularLocation>
</comment>
<feature type="transmembrane region" description="Helical" evidence="6">
    <location>
        <begin position="361"/>
        <end position="381"/>
    </location>
</feature>
<keyword evidence="8" id="KW-1185">Reference proteome</keyword>
<dbReference type="Pfam" id="PF01943">
    <property type="entry name" value="Polysacc_synt"/>
    <property type="match status" value="1"/>
</dbReference>
<dbReference type="EMBL" id="CP071448">
    <property type="protein sequence ID" value="QSW87455.1"/>
    <property type="molecule type" value="Genomic_DNA"/>
</dbReference>
<evidence type="ECO:0000256" key="3">
    <source>
        <dbReference type="ARBA" id="ARBA00022692"/>
    </source>
</evidence>
<organism evidence="7 8">
    <name type="scientific">Flavobacterium endoglycinae</name>
    <dbReference type="NCBI Taxonomy" id="2816357"/>
    <lineage>
        <taxon>Bacteria</taxon>
        <taxon>Pseudomonadati</taxon>
        <taxon>Bacteroidota</taxon>
        <taxon>Flavobacteriia</taxon>
        <taxon>Flavobacteriales</taxon>
        <taxon>Flavobacteriaceae</taxon>
        <taxon>Flavobacterium</taxon>
    </lineage>
</organism>
<dbReference type="InterPro" id="IPR002797">
    <property type="entry name" value="Polysacc_synth"/>
</dbReference>
<gene>
    <name evidence="7" type="ORF">J0383_14285</name>
</gene>
<feature type="transmembrane region" description="Helical" evidence="6">
    <location>
        <begin position="252"/>
        <end position="274"/>
    </location>
</feature>
<dbReference type="RefSeq" id="WP_207294684.1">
    <property type="nucleotide sequence ID" value="NZ_CP071448.1"/>
</dbReference>
<dbReference type="Proteomes" id="UP000663440">
    <property type="component" value="Chromosome"/>
</dbReference>
<evidence type="ECO:0000256" key="2">
    <source>
        <dbReference type="ARBA" id="ARBA00022475"/>
    </source>
</evidence>
<reference evidence="7 8" key="1">
    <citation type="submission" date="2021-03" db="EMBL/GenBank/DDBJ databases">
        <title>Flavobacterium kribbensis sp. nov, an endophytic bacteria, isolated from soybean.</title>
        <authorList>
            <person name="Lee J."/>
            <person name="Seo J."/>
        </authorList>
    </citation>
    <scope>NUCLEOTIDE SEQUENCE [LARGE SCALE GENOMIC DNA]</scope>
    <source>
        <strain evidence="7 8">BB8</strain>
    </source>
</reference>
<keyword evidence="3 6" id="KW-0812">Transmembrane</keyword>
<keyword evidence="5 6" id="KW-0472">Membrane</keyword>
<feature type="transmembrane region" description="Helical" evidence="6">
    <location>
        <begin position="328"/>
        <end position="354"/>
    </location>
</feature>